<keyword evidence="2" id="KW-1185">Reference proteome</keyword>
<dbReference type="AlphaFoldDB" id="A0A6S6QXX6"/>
<dbReference type="SUPFAM" id="SSF46955">
    <property type="entry name" value="Putative DNA-binding domain"/>
    <property type="match status" value="1"/>
</dbReference>
<dbReference type="Proteomes" id="UP000515561">
    <property type="component" value="Chromosome"/>
</dbReference>
<dbReference type="RefSeq" id="WP_184093541.1">
    <property type="nucleotide sequence ID" value="NZ_AP023367.1"/>
</dbReference>
<protein>
    <submittedName>
        <fullName evidence="1">2-hydroxyacid dehydrogenase</fullName>
    </submittedName>
</protein>
<gene>
    <name evidence="1" type="ORF">acsn021_14880</name>
</gene>
<organism evidence="1 2">
    <name type="scientific">Anaerocolumna cellulosilytica</name>
    <dbReference type="NCBI Taxonomy" id="433286"/>
    <lineage>
        <taxon>Bacteria</taxon>
        <taxon>Bacillati</taxon>
        <taxon>Bacillota</taxon>
        <taxon>Clostridia</taxon>
        <taxon>Lachnospirales</taxon>
        <taxon>Lachnospiraceae</taxon>
        <taxon>Anaerocolumna</taxon>
    </lineage>
</organism>
<dbReference type="NCBIfam" id="TIGR01764">
    <property type="entry name" value="excise"/>
    <property type="match status" value="1"/>
</dbReference>
<evidence type="ECO:0000313" key="1">
    <source>
        <dbReference type="EMBL" id="BCJ93919.1"/>
    </source>
</evidence>
<name>A0A6S6QXX6_9FIRM</name>
<dbReference type="KEGG" id="acel:acsn021_14880"/>
<dbReference type="InterPro" id="IPR041657">
    <property type="entry name" value="HTH_17"/>
</dbReference>
<evidence type="ECO:0000313" key="2">
    <source>
        <dbReference type="Proteomes" id="UP000515561"/>
    </source>
</evidence>
<dbReference type="EMBL" id="AP023367">
    <property type="protein sequence ID" value="BCJ93919.1"/>
    <property type="molecule type" value="Genomic_DNA"/>
</dbReference>
<accession>A0A6S6QXX6</accession>
<dbReference type="Pfam" id="PF12728">
    <property type="entry name" value="HTH_17"/>
    <property type="match status" value="1"/>
</dbReference>
<dbReference type="InterPro" id="IPR009061">
    <property type="entry name" value="DNA-bd_dom_put_sf"/>
</dbReference>
<sequence>MSEKFYTINQVAETLDMHHKTIRKFIADGNLPASKLGKQWRIAEEDLKVFMNTSEKPDIAYNVEYSAIDTKADKVKRRVQVSTVVDIEQIQKEEYLRISNTLIAVMNCKDAAMQDAPTLNVKYYEKEKRIRIMLWGSVRFIEELLGTITLLVENITLGGN</sequence>
<proteinExistence type="predicted"/>
<dbReference type="GO" id="GO:0003677">
    <property type="term" value="F:DNA binding"/>
    <property type="evidence" value="ECO:0007669"/>
    <property type="project" value="InterPro"/>
</dbReference>
<reference evidence="1 2" key="1">
    <citation type="journal article" date="2016" name="Int. J. Syst. Evol. Microbiol.">
        <title>Descriptions of Anaerotaenia torta gen. nov., sp. nov. and Anaerocolumna cellulosilytica gen. nov., sp. nov. isolated from a methanogenic reactor of cattle waste.</title>
        <authorList>
            <person name="Uek A."/>
            <person name="Ohtaki Y."/>
            <person name="Kaku N."/>
            <person name="Ueki K."/>
        </authorList>
    </citation>
    <scope>NUCLEOTIDE SEQUENCE [LARGE SCALE GENOMIC DNA]</scope>
    <source>
        <strain evidence="1 2">SN021</strain>
    </source>
</reference>
<dbReference type="InterPro" id="IPR010093">
    <property type="entry name" value="SinI_DNA-bd"/>
</dbReference>